<dbReference type="EMBL" id="MCGR01000011">
    <property type="protein sequence ID" value="ORY88301.1"/>
    <property type="molecule type" value="Genomic_DNA"/>
</dbReference>
<feature type="compositionally biased region" description="Low complexity" evidence="1">
    <location>
        <begin position="201"/>
        <end position="214"/>
    </location>
</feature>
<dbReference type="InParanoid" id="A0A1Y2FWF0"/>
<feature type="compositionally biased region" description="Low complexity" evidence="1">
    <location>
        <begin position="22"/>
        <end position="49"/>
    </location>
</feature>
<protein>
    <submittedName>
        <fullName evidence="2">Uncharacterized protein</fullName>
    </submittedName>
</protein>
<feature type="compositionally biased region" description="Basic and acidic residues" evidence="1">
    <location>
        <begin position="288"/>
        <end position="313"/>
    </location>
</feature>
<organism evidence="2 3">
    <name type="scientific">Leucosporidium creatinivorum</name>
    <dbReference type="NCBI Taxonomy" id="106004"/>
    <lineage>
        <taxon>Eukaryota</taxon>
        <taxon>Fungi</taxon>
        <taxon>Dikarya</taxon>
        <taxon>Basidiomycota</taxon>
        <taxon>Pucciniomycotina</taxon>
        <taxon>Microbotryomycetes</taxon>
        <taxon>Leucosporidiales</taxon>
        <taxon>Leucosporidium</taxon>
    </lineage>
</organism>
<name>A0A1Y2FWF0_9BASI</name>
<reference evidence="2 3" key="1">
    <citation type="submission" date="2016-07" db="EMBL/GenBank/DDBJ databases">
        <title>Pervasive Adenine N6-methylation of Active Genes in Fungi.</title>
        <authorList>
            <consortium name="DOE Joint Genome Institute"/>
            <person name="Mondo S.J."/>
            <person name="Dannebaum R.O."/>
            <person name="Kuo R.C."/>
            <person name="Labutti K."/>
            <person name="Haridas S."/>
            <person name="Kuo A."/>
            <person name="Salamov A."/>
            <person name="Ahrendt S.R."/>
            <person name="Lipzen A."/>
            <person name="Sullivan W."/>
            <person name="Andreopoulos W.B."/>
            <person name="Clum A."/>
            <person name="Lindquist E."/>
            <person name="Daum C."/>
            <person name="Ramamoorthy G.K."/>
            <person name="Gryganskyi A."/>
            <person name="Culley D."/>
            <person name="Magnuson J.K."/>
            <person name="James T.Y."/>
            <person name="O'Malley M.A."/>
            <person name="Stajich J.E."/>
            <person name="Spatafora J.W."/>
            <person name="Visel A."/>
            <person name="Grigoriev I.V."/>
        </authorList>
    </citation>
    <scope>NUCLEOTIDE SEQUENCE [LARGE SCALE GENOMIC DNA]</scope>
    <source>
        <strain evidence="2 3">62-1032</strain>
    </source>
</reference>
<feature type="compositionally biased region" description="Basic and acidic residues" evidence="1">
    <location>
        <begin position="261"/>
        <end position="270"/>
    </location>
</feature>
<feature type="region of interest" description="Disordered" evidence="1">
    <location>
        <begin position="1"/>
        <end position="313"/>
    </location>
</feature>
<feature type="compositionally biased region" description="Basic residues" evidence="1">
    <location>
        <begin position="74"/>
        <end position="94"/>
    </location>
</feature>
<dbReference type="AlphaFoldDB" id="A0A1Y2FWF0"/>
<gene>
    <name evidence="2" type="ORF">BCR35DRAFT_301832</name>
</gene>
<evidence type="ECO:0000313" key="2">
    <source>
        <dbReference type="EMBL" id="ORY88301.1"/>
    </source>
</evidence>
<evidence type="ECO:0000313" key="3">
    <source>
        <dbReference type="Proteomes" id="UP000193467"/>
    </source>
</evidence>
<dbReference type="Proteomes" id="UP000193467">
    <property type="component" value="Unassembled WGS sequence"/>
</dbReference>
<sequence length="313" mass="32926">MTTSLPLPLPLPSATQADESDASSLDWDSSSCSSCSSSTSGSSSSSPASYRRGVAQFSLSAGEGEENNTDAKGSKGRKSKGGRRTSKKEKRKSHSTMATSIFTRSNSAADWEEGEGEGDAEQQEEGAKGGRSRLGVSAPVTPRRGLSPPPPGERGKKVEGGRKRSLTDVLGLGAGKAREVEEGLSSWINASPSPFETDLQPPSSSAPTSPLPRSFPRFPLATAHSTPSTSNAQPQPSNLAQSLALNRLGLPAEWDESEGAGEGRVESGVKRERKSWGFIPGPGVEVCAGEKEERERREASEGTIKPEVEVEET</sequence>
<evidence type="ECO:0000256" key="1">
    <source>
        <dbReference type="SAM" id="MobiDB-lite"/>
    </source>
</evidence>
<feature type="compositionally biased region" description="Basic and acidic residues" evidence="1">
    <location>
        <begin position="153"/>
        <end position="166"/>
    </location>
</feature>
<proteinExistence type="predicted"/>
<feature type="compositionally biased region" description="Acidic residues" evidence="1">
    <location>
        <begin position="110"/>
        <end position="124"/>
    </location>
</feature>
<comment type="caution">
    <text evidence="2">The sequence shown here is derived from an EMBL/GenBank/DDBJ whole genome shotgun (WGS) entry which is preliminary data.</text>
</comment>
<accession>A0A1Y2FWF0</accession>
<feature type="compositionally biased region" description="Polar residues" evidence="1">
    <location>
        <begin position="95"/>
        <end position="107"/>
    </location>
</feature>
<keyword evidence="3" id="KW-1185">Reference proteome</keyword>
<feature type="compositionally biased region" description="Polar residues" evidence="1">
    <location>
        <begin position="223"/>
        <end position="244"/>
    </location>
</feature>